<evidence type="ECO:0000313" key="1">
    <source>
        <dbReference type="EMBL" id="ACN25457.1"/>
    </source>
</evidence>
<reference evidence="1" key="1">
    <citation type="journal article" date="2009" name="PLoS Genet.">
        <title>Sequencing, mapping, and analysis of 27,455 maize full-length cDNAs.</title>
        <authorList>
            <person name="Soderlund C."/>
            <person name="Descour A."/>
            <person name="Kudrna D."/>
            <person name="Bomhoff M."/>
            <person name="Boyd L."/>
            <person name="Currie J."/>
            <person name="Angelova A."/>
            <person name="Collura K."/>
            <person name="Wissotski M."/>
            <person name="Ashley E."/>
            <person name="Morrow D."/>
            <person name="Fernandes J."/>
            <person name="Walbot V."/>
            <person name="Yu Y."/>
        </authorList>
    </citation>
    <scope>NUCLEOTIDE SEQUENCE</scope>
    <source>
        <strain evidence="1">B73</strain>
    </source>
</reference>
<organism evidence="1">
    <name type="scientific">Zea mays</name>
    <name type="common">Maize</name>
    <dbReference type="NCBI Taxonomy" id="4577"/>
    <lineage>
        <taxon>Eukaryota</taxon>
        <taxon>Viridiplantae</taxon>
        <taxon>Streptophyta</taxon>
        <taxon>Embryophyta</taxon>
        <taxon>Tracheophyta</taxon>
        <taxon>Spermatophyta</taxon>
        <taxon>Magnoliopsida</taxon>
        <taxon>Liliopsida</taxon>
        <taxon>Poales</taxon>
        <taxon>Poaceae</taxon>
        <taxon>PACMAD clade</taxon>
        <taxon>Panicoideae</taxon>
        <taxon>Andropogonodae</taxon>
        <taxon>Andropogoneae</taxon>
        <taxon>Tripsacinae</taxon>
        <taxon>Zea</taxon>
    </lineage>
</organism>
<accession>C0HEK4</accession>
<dbReference type="AlphaFoldDB" id="C0HEK4"/>
<name>C0HEK4_MAIZE</name>
<dbReference type="EMBL" id="BT060760">
    <property type="protein sequence ID" value="ACN25457.1"/>
    <property type="molecule type" value="mRNA"/>
</dbReference>
<sequence>MQVTSHDRNFSRGIYLKHRTTRTSNVSQSHVMEISPCGCGQSIGIFFLQLLTVREWKRQIIRRL</sequence>
<protein>
    <submittedName>
        <fullName evidence="1">Uncharacterized protein</fullName>
    </submittedName>
</protein>
<proteinExistence type="evidence at transcript level"/>